<dbReference type="SUPFAM" id="SSF57850">
    <property type="entry name" value="RING/U-box"/>
    <property type="match status" value="1"/>
</dbReference>
<evidence type="ECO:0000259" key="1">
    <source>
        <dbReference type="PROSITE" id="PS50271"/>
    </source>
</evidence>
<organism evidence="2 3">
    <name type="scientific">Dawidia soli</name>
    <dbReference type="NCBI Taxonomy" id="2782352"/>
    <lineage>
        <taxon>Bacteria</taxon>
        <taxon>Pseudomonadati</taxon>
        <taxon>Bacteroidota</taxon>
        <taxon>Cytophagia</taxon>
        <taxon>Cytophagales</taxon>
        <taxon>Chryseotaleaceae</taxon>
        <taxon>Dawidia</taxon>
    </lineage>
</organism>
<evidence type="ECO:0000313" key="3">
    <source>
        <dbReference type="Proteomes" id="UP001319180"/>
    </source>
</evidence>
<dbReference type="AlphaFoldDB" id="A0AAP2D8V8"/>
<reference evidence="2 3" key="1">
    <citation type="submission" date="2021-05" db="EMBL/GenBank/DDBJ databases">
        <title>A Polyphasic approach of four new species of the genus Ohtaekwangia: Ohtaekwangia histidinii sp. nov., Ohtaekwangia cretensis sp. nov., Ohtaekwangia indiensis sp. nov., Ohtaekwangia reichenbachii sp. nov. from diverse environment.</title>
        <authorList>
            <person name="Octaviana S."/>
        </authorList>
    </citation>
    <scope>NUCLEOTIDE SEQUENCE [LARGE SCALE GENOMIC DNA]</scope>
    <source>
        <strain evidence="2 3">PWU37</strain>
    </source>
</reference>
<feature type="domain" description="UBP-type" evidence="1">
    <location>
        <begin position="3"/>
        <end position="93"/>
    </location>
</feature>
<keyword evidence="3" id="KW-1185">Reference proteome</keyword>
<sequence>MAKEQAWCDHLRNWKETDIKAPQGHVCEECVKAGGQWLHLRTCQTCGATLCCDSSPARHASKHAASAGHPVAISAEPGERWAWCYEDEVFREY</sequence>
<dbReference type="InterPro" id="IPR013083">
    <property type="entry name" value="Znf_RING/FYVE/PHD"/>
</dbReference>
<proteinExistence type="predicted"/>
<name>A0AAP2D8V8_9BACT</name>
<comment type="caution">
    <text evidence="2">The sequence shown here is derived from an EMBL/GenBank/DDBJ whole genome shotgun (WGS) entry which is preliminary data.</text>
</comment>
<gene>
    <name evidence="2" type="ORF">KK078_08570</name>
</gene>
<dbReference type="Proteomes" id="UP001319180">
    <property type="component" value="Unassembled WGS sequence"/>
</dbReference>
<protein>
    <submittedName>
        <fullName evidence="2">UBP-type zinc finger domain-containing protein</fullName>
    </submittedName>
</protein>
<dbReference type="Gene3D" id="3.30.40.10">
    <property type="entry name" value="Zinc/RING finger domain, C3HC4 (zinc finger)"/>
    <property type="match status" value="1"/>
</dbReference>
<dbReference type="EMBL" id="JAHESC010000009">
    <property type="protein sequence ID" value="MBT1686606.1"/>
    <property type="molecule type" value="Genomic_DNA"/>
</dbReference>
<dbReference type="InterPro" id="IPR001607">
    <property type="entry name" value="Znf_UBP"/>
</dbReference>
<dbReference type="GO" id="GO:0008270">
    <property type="term" value="F:zinc ion binding"/>
    <property type="evidence" value="ECO:0007669"/>
    <property type="project" value="InterPro"/>
</dbReference>
<evidence type="ECO:0000313" key="2">
    <source>
        <dbReference type="EMBL" id="MBT1686606.1"/>
    </source>
</evidence>
<accession>A0AAP2D8V8</accession>
<dbReference type="RefSeq" id="WP_254089843.1">
    <property type="nucleotide sequence ID" value="NZ_JAHESC010000009.1"/>
</dbReference>
<dbReference type="PROSITE" id="PS50271">
    <property type="entry name" value="ZF_UBP"/>
    <property type="match status" value="1"/>
</dbReference>
<dbReference type="Pfam" id="PF02148">
    <property type="entry name" value="zf-UBP"/>
    <property type="match status" value="1"/>
</dbReference>